<dbReference type="AlphaFoldDB" id="A0A6H1ZC35"/>
<sequence>MTKETKIFREWSFAQKRDEWMRRLASVPERDIASGAKLVGFRLTLYMHEWKRRAHPGYDQLGSDCGMGARVVQTHTKALEKAGWIEVRRRRNIGNTYWLRYPWERDPFSEQEYDNGTGVPLVTEP</sequence>
<gene>
    <name evidence="3" type="ORF">MM171A00166_0010</name>
    <name evidence="5" type="ORF">MM415A00140_0033</name>
    <name evidence="2" type="ORF">MM415B00227_0043</name>
    <name evidence="1" type="ORF">TM448A00134_0074</name>
    <name evidence="4" type="ORF">TM448B00166_0027</name>
</gene>
<accession>A0A6H1ZC35</accession>
<evidence type="ECO:0000313" key="1">
    <source>
        <dbReference type="EMBL" id="QJA44740.1"/>
    </source>
</evidence>
<evidence type="ECO:0000313" key="4">
    <source>
        <dbReference type="EMBL" id="QJH93983.1"/>
    </source>
</evidence>
<dbReference type="EMBL" id="MT141570">
    <property type="protein sequence ID" value="QJA67381.1"/>
    <property type="molecule type" value="Genomic_DNA"/>
</dbReference>
<proteinExistence type="predicted"/>
<reference evidence="1" key="1">
    <citation type="submission" date="2020-03" db="EMBL/GenBank/DDBJ databases">
        <title>The deep terrestrial virosphere.</title>
        <authorList>
            <person name="Holmfeldt K."/>
            <person name="Nilsson E."/>
            <person name="Simone D."/>
            <person name="Lopez-Fernandez M."/>
            <person name="Wu X."/>
            <person name="de Brujin I."/>
            <person name="Lundin D."/>
            <person name="Andersson A."/>
            <person name="Bertilsson S."/>
            <person name="Dopson M."/>
        </authorList>
    </citation>
    <scope>NUCLEOTIDE SEQUENCE</scope>
    <source>
        <strain evidence="3">MM171A00166</strain>
        <strain evidence="5">MM415A00140</strain>
        <strain evidence="2">MM415B00227</strain>
        <strain evidence="1">TM448A00134</strain>
        <strain evidence="4">TM448B00166</strain>
    </source>
</reference>
<organism evidence="1">
    <name type="scientific">viral metagenome</name>
    <dbReference type="NCBI Taxonomy" id="1070528"/>
    <lineage>
        <taxon>unclassified sequences</taxon>
        <taxon>metagenomes</taxon>
        <taxon>organismal metagenomes</taxon>
    </lineage>
</organism>
<evidence type="ECO:0000313" key="2">
    <source>
        <dbReference type="EMBL" id="QJA67381.1"/>
    </source>
</evidence>
<dbReference type="EMBL" id="MT143701">
    <property type="protein sequence ID" value="QJB00767.1"/>
    <property type="molecule type" value="Genomic_DNA"/>
</dbReference>
<dbReference type="InterPro" id="IPR036388">
    <property type="entry name" value="WH-like_DNA-bd_sf"/>
</dbReference>
<dbReference type="Gene3D" id="1.10.10.10">
    <property type="entry name" value="Winged helix-like DNA-binding domain superfamily/Winged helix DNA-binding domain"/>
    <property type="match status" value="1"/>
</dbReference>
<evidence type="ECO:0000313" key="3">
    <source>
        <dbReference type="EMBL" id="QJB00767.1"/>
    </source>
</evidence>
<dbReference type="EMBL" id="MT144594">
    <property type="protein sequence ID" value="QJH93983.1"/>
    <property type="molecule type" value="Genomic_DNA"/>
</dbReference>
<name>A0A6H1ZC35_9ZZZZ</name>
<protein>
    <submittedName>
        <fullName evidence="1">Putative DNA binding, helix-turn-helix domain containing protein</fullName>
    </submittedName>
</protein>
<evidence type="ECO:0000313" key="5">
    <source>
        <dbReference type="EMBL" id="QJI05283.1"/>
    </source>
</evidence>
<dbReference type="EMBL" id="MT143979">
    <property type="protein sequence ID" value="QJA44740.1"/>
    <property type="molecule type" value="Genomic_DNA"/>
</dbReference>
<dbReference type="EMBL" id="MT145197">
    <property type="protein sequence ID" value="QJI05283.1"/>
    <property type="molecule type" value="Genomic_DNA"/>
</dbReference>